<evidence type="ECO:0000256" key="5">
    <source>
        <dbReference type="ARBA" id="ARBA00022801"/>
    </source>
</evidence>
<dbReference type="GO" id="GO:0008889">
    <property type="term" value="F:glycerophosphodiester phosphodiesterase activity"/>
    <property type="evidence" value="ECO:0007669"/>
    <property type="project" value="UniProtKB-EC"/>
</dbReference>
<dbReference type="EC" id="3.1.4.46" evidence="2"/>
<dbReference type="Gene3D" id="3.20.20.190">
    <property type="entry name" value="Phosphatidylinositol (PI) phosphodiesterase"/>
    <property type="match status" value="1"/>
</dbReference>
<dbReference type="PROSITE" id="PS51704">
    <property type="entry name" value="GP_PDE"/>
    <property type="match status" value="1"/>
</dbReference>
<comment type="catalytic activity">
    <reaction evidence="6">
        <text>a sn-glycero-3-phosphodiester + H2O = an alcohol + sn-glycerol 3-phosphate + H(+)</text>
        <dbReference type="Rhea" id="RHEA:12969"/>
        <dbReference type="ChEBI" id="CHEBI:15377"/>
        <dbReference type="ChEBI" id="CHEBI:15378"/>
        <dbReference type="ChEBI" id="CHEBI:30879"/>
        <dbReference type="ChEBI" id="CHEBI:57597"/>
        <dbReference type="ChEBI" id="CHEBI:83408"/>
        <dbReference type="EC" id="3.1.4.46"/>
    </reaction>
</comment>
<dbReference type="AlphaFoldDB" id="A0A834FYE5"/>
<dbReference type="EMBL" id="WJXA01000013">
    <property type="protein sequence ID" value="KAF7119301.1"/>
    <property type="molecule type" value="Genomic_DNA"/>
</dbReference>
<evidence type="ECO:0000256" key="1">
    <source>
        <dbReference type="ARBA" id="ARBA00007277"/>
    </source>
</evidence>
<accession>A0A834FYE5</accession>
<dbReference type="GO" id="GO:0006071">
    <property type="term" value="P:glycerol metabolic process"/>
    <property type="evidence" value="ECO:0007669"/>
    <property type="project" value="UniProtKB-KW"/>
</dbReference>
<keyword evidence="9" id="KW-1185">Reference proteome</keyword>
<evidence type="ECO:0000313" key="9">
    <source>
        <dbReference type="Proteomes" id="UP000626092"/>
    </source>
</evidence>
<dbReference type="GO" id="GO:0006629">
    <property type="term" value="P:lipid metabolic process"/>
    <property type="evidence" value="ECO:0007669"/>
    <property type="project" value="InterPro"/>
</dbReference>
<proteinExistence type="inferred from homology"/>
<organism evidence="8 9">
    <name type="scientific">Rhododendron simsii</name>
    <name type="common">Sims's rhododendron</name>
    <dbReference type="NCBI Taxonomy" id="118357"/>
    <lineage>
        <taxon>Eukaryota</taxon>
        <taxon>Viridiplantae</taxon>
        <taxon>Streptophyta</taxon>
        <taxon>Embryophyta</taxon>
        <taxon>Tracheophyta</taxon>
        <taxon>Spermatophyta</taxon>
        <taxon>Magnoliopsida</taxon>
        <taxon>eudicotyledons</taxon>
        <taxon>Gunneridae</taxon>
        <taxon>Pentapetalae</taxon>
        <taxon>asterids</taxon>
        <taxon>Ericales</taxon>
        <taxon>Ericaceae</taxon>
        <taxon>Ericoideae</taxon>
        <taxon>Rhodoreae</taxon>
        <taxon>Rhododendron</taxon>
    </lineage>
</organism>
<reference evidence="8" key="1">
    <citation type="submission" date="2019-11" db="EMBL/GenBank/DDBJ databases">
        <authorList>
            <person name="Liu Y."/>
            <person name="Hou J."/>
            <person name="Li T.-Q."/>
            <person name="Guan C.-H."/>
            <person name="Wu X."/>
            <person name="Wu H.-Z."/>
            <person name="Ling F."/>
            <person name="Zhang R."/>
            <person name="Shi X.-G."/>
            <person name="Ren J.-P."/>
            <person name="Chen E.-F."/>
            <person name="Sun J.-M."/>
        </authorList>
    </citation>
    <scope>NUCLEOTIDE SEQUENCE</scope>
    <source>
        <strain evidence="8">Adult_tree_wgs_1</strain>
        <tissue evidence="8">Leaves</tissue>
    </source>
</reference>
<feature type="domain" description="GP-PDE" evidence="7">
    <location>
        <begin position="29"/>
        <end position="186"/>
    </location>
</feature>
<dbReference type="SUPFAM" id="SSF51695">
    <property type="entry name" value="PLC-like phosphodiesterases"/>
    <property type="match status" value="1"/>
</dbReference>
<keyword evidence="4" id="KW-0319">Glycerol metabolism</keyword>
<protein>
    <recommendedName>
        <fullName evidence="2">glycerophosphodiester phosphodiesterase</fullName>
        <ecNumber evidence="2">3.1.4.46</ecNumber>
    </recommendedName>
</protein>
<sequence length="186" mass="19927">MVLVVGCYRCCREFAFCGLREKEIKANAPLVIAHGGFSRLFPNSSEAAHQFAGQVSLANVIFWCGVQLTKDAAGVCAPNLNLASDTDISSIFQNQSNTYSVNGVSIQGWFSVDFTLKELASVKCGSPAASWWVFGGVVVGCRWRERVVGGGVWSVVRVEGSGGVRGYRDGGLAEQKNVKDGRRGKG</sequence>
<dbReference type="OrthoDB" id="1058301at2759"/>
<keyword evidence="3" id="KW-0732">Signal</keyword>
<dbReference type="Proteomes" id="UP000626092">
    <property type="component" value="Unassembled WGS sequence"/>
</dbReference>
<evidence type="ECO:0000256" key="6">
    <source>
        <dbReference type="ARBA" id="ARBA00047512"/>
    </source>
</evidence>
<keyword evidence="5" id="KW-0378">Hydrolase</keyword>
<evidence type="ECO:0000313" key="8">
    <source>
        <dbReference type="EMBL" id="KAF7119301.1"/>
    </source>
</evidence>
<gene>
    <name evidence="8" type="ORF">RHSIM_Rhsim13G0109400</name>
</gene>
<comment type="caution">
    <text evidence="8">The sequence shown here is derived from an EMBL/GenBank/DDBJ whole genome shotgun (WGS) entry which is preliminary data.</text>
</comment>
<comment type="similarity">
    <text evidence="1">Belongs to the glycerophosphoryl diester phosphodiesterase family.</text>
</comment>
<dbReference type="PANTHER" id="PTHR43620">
    <property type="entry name" value="GLYCEROPHOSPHORYL DIESTER PHOSPHODIESTERASE"/>
    <property type="match status" value="1"/>
</dbReference>
<evidence type="ECO:0000259" key="7">
    <source>
        <dbReference type="PROSITE" id="PS51704"/>
    </source>
</evidence>
<evidence type="ECO:0000256" key="2">
    <source>
        <dbReference type="ARBA" id="ARBA00012247"/>
    </source>
</evidence>
<evidence type="ECO:0000256" key="4">
    <source>
        <dbReference type="ARBA" id="ARBA00022798"/>
    </source>
</evidence>
<evidence type="ECO:0000256" key="3">
    <source>
        <dbReference type="ARBA" id="ARBA00022729"/>
    </source>
</evidence>
<dbReference type="PANTHER" id="PTHR43620:SF7">
    <property type="entry name" value="GLYCEROPHOSPHODIESTER PHOSPHODIESTERASE GDPD5-RELATED"/>
    <property type="match status" value="1"/>
</dbReference>
<dbReference type="InterPro" id="IPR017946">
    <property type="entry name" value="PLC-like_Pdiesterase_TIM-brl"/>
</dbReference>
<dbReference type="InterPro" id="IPR030395">
    <property type="entry name" value="GP_PDE_dom"/>
</dbReference>
<name>A0A834FYE5_RHOSS</name>